<comment type="caution">
    <text evidence="5">The sequence shown here is derived from an EMBL/GenBank/DDBJ whole genome shotgun (WGS) entry which is preliminary data.</text>
</comment>
<evidence type="ECO:0000313" key="4">
    <source>
        <dbReference type="EMBL" id="CAF0869524.1"/>
    </source>
</evidence>
<sequence length="582" mass="65249">MVSKKILIDGKKVPSIFTQSKGTIKDLETNNKYKFRIKAENIYGIGEPLETTSSITVKPSYDASDAPDTPKITEYNATYIKLKREKPKKDVGNLIIGYNIEMCEKGSNNWIPVQTYEFRVAVINDVELGIPSKPSKAQKTEVPMYPADTLDQPKTEVTELPARDHSCTILNLKEDDEVSFHVQPLNVVHPSESSRPTDVVIIEDHMGTHSSSFIINLQIEVGNDFYSYFSLLLLLLIDFIGGDIQNFDGSGGESIFGKTFADENFNNKHNKSGLLSMVNFGPNTNGSQFFISSIALPYFDDTYVVLGEVISGMDVINTIMNYDIAIKVGQDFQLHISYKNYARKAQAQSLIDNTEKLVNDDRVNVKTLNNVLIILNLKVEVKIQFRVNLLSPLYQNQKKDNDDNNIKYYVVESCETEKWTKVGSSISDRTYDIRVTENGNGISESLVVDASIKAKWSFKPRIASSTSKCARHTLPNLVDGKEYEFHVAAVNKASPREYAKTDELIQKRSPDVVSHAVDYSSALQVIFAKDSDDIKPDGNIQVIVKDGVAELLVPKMNGPLDVTDVKPDSCVLTWKVPKKKWW</sequence>
<protein>
    <recommendedName>
        <fullName evidence="7">Peptidylprolyl isomerase</fullName>
    </recommendedName>
</protein>
<feature type="domain" description="PPIase cyclophilin-type" evidence="2">
    <location>
        <begin position="241"/>
        <end position="321"/>
    </location>
</feature>
<dbReference type="CDD" id="cd00063">
    <property type="entry name" value="FN3"/>
    <property type="match status" value="2"/>
</dbReference>
<evidence type="ECO:0000259" key="3">
    <source>
        <dbReference type="PROSITE" id="PS50853"/>
    </source>
</evidence>
<dbReference type="EMBL" id="CAJOBE010002381">
    <property type="protein sequence ID" value="CAF3818376.1"/>
    <property type="molecule type" value="Genomic_DNA"/>
</dbReference>
<dbReference type="InterPro" id="IPR050964">
    <property type="entry name" value="Striated_Muscle_Regulatory"/>
</dbReference>
<evidence type="ECO:0000313" key="6">
    <source>
        <dbReference type="Proteomes" id="UP000663874"/>
    </source>
</evidence>
<dbReference type="PROSITE" id="PS50853">
    <property type="entry name" value="FN3"/>
    <property type="match status" value="1"/>
</dbReference>
<dbReference type="Gene3D" id="2.40.100.10">
    <property type="entry name" value="Cyclophilin-like"/>
    <property type="match status" value="1"/>
</dbReference>
<dbReference type="InterPro" id="IPR002130">
    <property type="entry name" value="Cyclophilin-type_PPIase_dom"/>
</dbReference>
<dbReference type="Pfam" id="PF00160">
    <property type="entry name" value="Pro_isomerase"/>
    <property type="match status" value="1"/>
</dbReference>
<dbReference type="InterPro" id="IPR013783">
    <property type="entry name" value="Ig-like_fold"/>
</dbReference>
<evidence type="ECO:0000256" key="1">
    <source>
        <dbReference type="ARBA" id="ARBA00022737"/>
    </source>
</evidence>
<dbReference type="Proteomes" id="UP000663889">
    <property type="component" value="Unassembled WGS sequence"/>
</dbReference>
<evidence type="ECO:0000313" key="5">
    <source>
        <dbReference type="EMBL" id="CAF3818376.1"/>
    </source>
</evidence>
<dbReference type="GO" id="GO:0045214">
    <property type="term" value="P:sarcomere organization"/>
    <property type="evidence" value="ECO:0007669"/>
    <property type="project" value="TreeGrafter"/>
</dbReference>
<organism evidence="5 6">
    <name type="scientific">Rotaria sordida</name>
    <dbReference type="NCBI Taxonomy" id="392033"/>
    <lineage>
        <taxon>Eukaryota</taxon>
        <taxon>Metazoa</taxon>
        <taxon>Spiralia</taxon>
        <taxon>Gnathifera</taxon>
        <taxon>Rotifera</taxon>
        <taxon>Eurotatoria</taxon>
        <taxon>Bdelloidea</taxon>
        <taxon>Philodinida</taxon>
        <taxon>Philodinidae</taxon>
        <taxon>Rotaria</taxon>
    </lineage>
</organism>
<dbReference type="InterPro" id="IPR003961">
    <property type="entry name" value="FN3_dom"/>
</dbReference>
<reference evidence="5" key="1">
    <citation type="submission" date="2021-02" db="EMBL/GenBank/DDBJ databases">
        <authorList>
            <person name="Nowell W R."/>
        </authorList>
    </citation>
    <scope>NUCLEOTIDE SEQUENCE</scope>
</reference>
<name>A0A819CUH6_9BILA</name>
<dbReference type="AlphaFoldDB" id="A0A819CUH6"/>
<dbReference type="SMART" id="SM00060">
    <property type="entry name" value="FN3"/>
    <property type="match status" value="2"/>
</dbReference>
<gene>
    <name evidence="5" type="ORF">FNK824_LOCUS16003</name>
    <name evidence="4" type="ORF">SEV965_LOCUS4041</name>
</gene>
<dbReference type="PRINTS" id="PR00153">
    <property type="entry name" value="CSAPPISMRASE"/>
</dbReference>
<dbReference type="InterPro" id="IPR036116">
    <property type="entry name" value="FN3_sf"/>
</dbReference>
<dbReference type="Proteomes" id="UP000663874">
    <property type="component" value="Unassembled WGS sequence"/>
</dbReference>
<evidence type="ECO:0008006" key="7">
    <source>
        <dbReference type="Google" id="ProtNLM"/>
    </source>
</evidence>
<keyword evidence="1" id="KW-0677">Repeat</keyword>
<dbReference type="Gene3D" id="2.60.40.10">
    <property type="entry name" value="Immunoglobulins"/>
    <property type="match status" value="3"/>
</dbReference>
<proteinExistence type="predicted"/>
<dbReference type="PANTHER" id="PTHR13817:SF151">
    <property type="entry name" value="TITIN"/>
    <property type="match status" value="1"/>
</dbReference>
<evidence type="ECO:0000259" key="2">
    <source>
        <dbReference type="PROSITE" id="PS50072"/>
    </source>
</evidence>
<feature type="domain" description="Fibronectin type-III" evidence="3">
    <location>
        <begin position="1"/>
        <end position="60"/>
    </location>
</feature>
<accession>A0A819CUH6</accession>
<dbReference type="PANTHER" id="PTHR13817">
    <property type="entry name" value="TITIN"/>
    <property type="match status" value="1"/>
</dbReference>
<dbReference type="SUPFAM" id="SSF49265">
    <property type="entry name" value="Fibronectin type III"/>
    <property type="match status" value="3"/>
</dbReference>
<dbReference type="GO" id="GO:0003755">
    <property type="term" value="F:peptidyl-prolyl cis-trans isomerase activity"/>
    <property type="evidence" value="ECO:0007669"/>
    <property type="project" value="InterPro"/>
</dbReference>
<dbReference type="PROSITE" id="PS50072">
    <property type="entry name" value="CSA_PPIASE_2"/>
    <property type="match status" value="1"/>
</dbReference>
<dbReference type="InterPro" id="IPR029000">
    <property type="entry name" value="Cyclophilin-like_dom_sf"/>
</dbReference>
<dbReference type="SUPFAM" id="SSF50891">
    <property type="entry name" value="Cyclophilin-like"/>
    <property type="match status" value="1"/>
</dbReference>
<dbReference type="GO" id="GO:0031430">
    <property type="term" value="C:M band"/>
    <property type="evidence" value="ECO:0007669"/>
    <property type="project" value="TreeGrafter"/>
</dbReference>
<dbReference type="EMBL" id="CAJNOU010000110">
    <property type="protein sequence ID" value="CAF0869524.1"/>
    <property type="molecule type" value="Genomic_DNA"/>
</dbReference>